<reference evidence="2" key="1">
    <citation type="submission" date="2013-12" db="EMBL/GenBank/DDBJ databases">
        <title>The Genome Sequence of Aphanomyces astaci APO3.</title>
        <authorList>
            <consortium name="The Broad Institute Genomics Platform"/>
            <person name="Russ C."/>
            <person name="Tyler B."/>
            <person name="van West P."/>
            <person name="Dieguez-Uribeondo J."/>
            <person name="Young S.K."/>
            <person name="Zeng Q."/>
            <person name="Gargeya S."/>
            <person name="Fitzgerald M."/>
            <person name="Abouelleil A."/>
            <person name="Alvarado L."/>
            <person name="Chapman S.B."/>
            <person name="Gainer-Dewar J."/>
            <person name="Goldberg J."/>
            <person name="Griggs A."/>
            <person name="Gujja S."/>
            <person name="Hansen M."/>
            <person name="Howarth C."/>
            <person name="Imamovic A."/>
            <person name="Ireland A."/>
            <person name="Larimer J."/>
            <person name="McCowan C."/>
            <person name="Murphy C."/>
            <person name="Pearson M."/>
            <person name="Poon T.W."/>
            <person name="Priest M."/>
            <person name="Roberts A."/>
            <person name="Saif S."/>
            <person name="Shea T."/>
            <person name="Sykes S."/>
            <person name="Wortman J."/>
            <person name="Nusbaum C."/>
            <person name="Birren B."/>
        </authorList>
    </citation>
    <scope>NUCLEOTIDE SEQUENCE [LARGE SCALE GENOMIC DNA]</scope>
    <source>
        <strain evidence="2">APO3</strain>
    </source>
</reference>
<dbReference type="VEuPathDB" id="FungiDB:H257_12885"/>
<organism evidence="2">
    <name type="scientific">Aphanomyces astaci</name>
    <name type="common">Crayfish plague agent</name>
    <dbReference type="NCBI Taxonomy" id="112090"/>
    <lineage>
        <taxon>Eukaryota</taxon>
        <taxon>Sar</taxon>
        <taxon>Stramenopiles</taxon>
        <taxon>Oomycota</taxon>
        <taxon>Saprolegniomycetes</taxon>
        <taxon>Saprolegniales</taxon>
        <taxon>Verrucalvaceae</taxon>
        <taxon>Aphanomyces</taxon>
    </lineage>
</organism>
<dbReference type="OrthoDB" id="76603at2759"/>
<protein>
    <recommendedName>
        <fullName evidence="3">Major facilitator superfamily (MFS) profile domain-containing protein</fullName>
    </recommendedName>
</protein>
<dbReference type="AlphaFoldDB" id="W4FZM4"/>
<keyword evidence="1" id="KW-0812">Transmembrane</keyword>
<dbReference type="EMBL" id="KI913156">
    <property type="protein sequence ID" value="ETV72103.1"/>
    <property type="molecule type" value="Genomic_DNA"/>
</dbReference>
<evidence type="ECO:0000313" key="2">
    <source>
        <dbReference type="EMBL" id="ETV72103.1"/>
    </source>
</evidence>
<feature type="transmembrane region" description="Helical" evidence="1">
    <location>
        <begin position="27"/>
        <end position="48"/>
    </location>
</feature>
<gene>
    <name evidence="2" type="ORF">H257_12885</name>
</gene>
<accession>W4FZM4</accession>
<dbReference type="RefSeq" id="XP_009838546.1">
    <property type="nucleotide sequence ID" value="XM_009840244.1"/>
</dbReference>
<dbReference type="STRING" id="112090.W4FZM4"/>
<sequence length="117" mass="12744">MGKAGASIGSYGCSLWVKDPSFGYDGALFYTFPGISLATIVLTWFCMFGNNESSEVMEDFKNKLLDEDKDTHDDSFSAAAGFDVNLSPAGCRRAAGKYSSRTTIVVINYVPLLVLYQ</sequence>
<keyword evidence="1" id="KW-1133">Transmembrane helix</keyword>
<dbReference type="GeneID" id="20814881"/>
<keyword evidence="1" id="KW-0472">Membrane</keyword>
<evidence type="ECO:0008006" key="3">
    <source>
        <dbReference type="Google" id="ProtNLM"/>
    </source>
</evidence>
<evidence type="ECO:0000256" key="1">
    <source>
        <dbReference type="SAM" id="Phobius"/>
    </source>
</evidence>
<proteinExistence type="predicted"/>
<name>W4FZM4_APHAT</name>